<dbReference type="RefSeq" id="XP_025363005.1">
    <property type="nucleotide sequence ID" value="XM_025509118.1"/>
</dbReference>
<evidence type="ECO:0000313" key="10">
    <source>
        <dbReference type="EMBL" id="PWN28393.1"/>
    </source>
</evidence>
<dbReference type="EMBL" id="KZ819665">
    <property type="protein sequence ID" value="PWN28393.1"/>
    <property type="molecule type" value="Genomic_DNA"/>
</dbReference>
<feature type="region of interest" description="Disordered" evidence="9">
    <location>
        <begin position="1"/>
        <end position="61"/>
    </location>
</feature>
<evidence type="ECO:0000256" key="9">
    <source>
        <dbReference type="SAM" id="MobiDB-lite"/>
    </source>
</evidence>
<name>A0A316UWU9_9BASI</name>
<dbReference type="GO" id="GO:0017119">
    <property type="term" value="C:Golgi transport complex"/>
    <property type="evidence" value="ECO:0007669"/>
    <property type="project" value="InterPro"/>
</dbReference>
<evidence type="ECO:0000256" key="4">
    <source>
        <dbReference type="ARBA" id="ARBA00022448"/>
    </source>
</evidence>
<feature type="compositionally biased region" description="Basic and acidic residues" evidence="9">
    <location>
        <begin position="912"/>
        <end position="926"/>
    </location>
</feature>
<feature type="compositionally biased region" description="Low complexity" evidence="9">
    <location>
        <begin position="1200"/>
        <end position="1220"/>
    </location>
</feature>
<keyword evidence="5" id="KW-0653">Protein transport</keyword>
<feature type="region of interest" description="Disordered" evidence="9">
    <location>
        <begin position="442"/>
        <end position="499"/>
    </location>
</feature>
<dbReference type="Proteomes" id="UP000245884">
    <property type="component" value="Unassembled WGS sequence"/>
</dbReference>
<evidence type="ECO:0000256" key="1">
    <source>
        <dbReference type="ARBA" id="ARBA00004395"/>
    </source>
</evidence>
<evidence type="ECO:0000313" key="11">
    <source>
        <dbReference type="Proteomes" id="UP000245884"/>
    </source>
</evidence>
<feature type="region of interest" description="Disordered" evidence="9">
    <location>
        <begin position="898"/>
        <end position="988"/>
    </location>
</feature>
<feature type="region of interest" description="Disordered" evidence="9">
    <location>
        <begin position="1087"/>
        <end position="1115"/>
    </location>
</feature>
<feature type="region of interest" description="Disordered" evidence="9">
    <location>
        <begin position="1153"/>
        <end position="1236"/>
    </location>
</feature>
<dbReference type="GO" id="GO:0006890">
    <property type="term" value="P:retrograde vesicle-mediated transport, Golgi to endoplasmic reticulum"/>
    <property type="evidence" value="ECO:0007669"/>
    <property type="project" value="TreeGrafter"/>
</dbReference>
<feature type="compositionally biased region" description="Low complexity" evidence="9">
    <location>
        <begin position="1156"/>
        <end position="1169"/>
    </location>
</feature>
<dbReference type="PANTHER" id="PTHR21443:SF0">
    <property type="entry name" value="CONSERVED OLIGOMERIC GOLGI COMPLEX SUBUNIT 7"/>
    <property type="match status" value="1"/>
</dbReference>
<gene>
    <name evidence="10" type="ORF">BDZ90DRAFT_278763</name>
</gene>
<dbReference type="Pfam" id="PF10191">
    <property type="entry name" value="COG7"/>
    <property type="match status" value="1"/>
</dbReference>
<dbReference type="STRING" id="1569628.A0A316UWU9"/>
<evidence type="ECO:0000256" key="3">
    <source>
        <dbReference type="ARBA" id="ARBA00020984"/>
    </source>
</evidence>
<dbReference type="GO" id="GO:0000139">
    <property type="term" value="C:Golgi membrane"/>
    <property type="evidence" value="ECO:0007669"/>
    <property type="project" value="UniProtKB-SubCell"/>
</dbReference>
<proteinExistence type="inferred from homology"/>
<feature type="compositionally biased region" description="Polar residues" evidence="9">
    <location>
        <begin position="759"/>
        <end position="770"/>
    </location>
</feature>
<dbReference type="InterPro" id="IPR019335">
    <property type="entry name" value="COG7"/>
</dbReference>
<evidence type="ECO:0000256" key="2">
    <source>
        <dbReference type="ARBA" id="ARBA00005831"/>
    </source>
</evidence>
<accession>A0A316UWU9</accession>
<keyword evidence="11" id="KW-1185">Reference proteome</keyword>
<feature type="compositionally biased region" description="Polar residues" evidence="9">
    <location>
        <begin position="941"/>
        <end position="954"/>
    </location>
</feature>
<feature type="compositionally biased region" description="Basic residues" evidence="9">
    <location>
        <begin position="478"/>
        <end position="489"/>
    </location>
</feature>
<feature type="compositionally biased region" description="Low complexity" evidence="9">
    <location>
        <begin position="971"/>
        <end position="983"/>
    </location>
</feature>
<comment type="subcellular location">
    <subcellularLocation>
        <location evidence="1">Golgi apparatus membrane</location>
        <topology evidence="1">Peripheral membrane protein</topology>
    </subcellularLocation>
</comment>
<dbReference type="GeneID" id="37030941"/>
<dbReference type="GO" id="GO:0006886">
    <property type="term" value="P:intracellular protein transport"/>
    <property type="evidence" value="ECO:0007669"/>
    <property type="project" value="InterPro"/>
</dbReference>
<protein>
    <recommendedName>
        <fullName evidence="3">Conserved oligomeric Golgi complex subunit 7</fullName>
    </recommendedName>
    <alternativeName>
        <fullName evidence="8">Component of oligomeric Golgi complex 7</fullName>
    </alternativeName>
</protein>
<dbReference type="OrthoDB" id="249612at2759"/>
<evidence type="ECO:0000256" key="7">
    <source>
        <dbReference type="ARBA" id="ARBA00023136"/>
    </source>
</evidence>
<evidence type="ECO:0000256" key="6">
    <source>
        <dbReference type="ARBA" id="ARBA00023034"/>
    </source>
</evidence>
<dbReference type="GO" id="GO:0007030">
    <property type="term" value="P:Golgi organization"/>
    <property type="evidence" value="ECO:0007669"/>
    <property type="project" value="TreeGrafter"/>
</dbReference>
<dbReference type="PANTHER" id="PTHR21443">
    <property type="entry name" value="CONSERVED OLIGOMERIC GOLGI COMPLEX COMPONENT 7"/>
    <property type="match status" value="1"/>
</dbReference>
<feature type="region of interest" description="Disordered" evidence="9">
    <location>
        <begin position="740"/>
        <end position="770"/>
    </location>
</feature>
<organism evidence="10 11">
    <name type="scientific">Jaminaea rosea</name>
    <dbReference type="NCBI Taxonomy" id="1569628"/>
    <lineage>
        <taxon>Eukaryota</taxon>
        <taxon>Fungi</taxon>
        <taxon>Dikarya</taxon>
        <taxon>Basidiomycota</taxon>
        <taxon>Ustilaginomycotina</taxon>
        <taxon>Exobasidiomycetes</taxon>
        <taxon>Microstromatales</taxon>
        <taxon>Microstromatales incertae sedis</taxon>
        <taxon>Jaminaea</taxon>
    </lineage>
</organism>
<comment type="similarity">
    <text evidence="2">Belongs to the COG7 family.</text>
</comment>
<keyword evidence="4" id="KW-0813">Transport</keyword>
<feature type="compositionally biased region" description="Low complexity" evidence="9">
    <location>
        <begin position="1087"/>
        <end position="1096"/>
    </location>
</feature>
<sequence>MATSPTRTRPRAPVPPPVARSSSSSSSLLFNGNPPRHASSADIVEETEAIGSDDGTAGEDDLLASLDGDDFDPVIWLNDHLDDACPQGSAASASLPEIDAALSSLITSSSIARSDVGTSIGEAIARSSRDVPKLADDMTWVTKSVSTLQSKIDHLASMAPDYNQDPGSSALSHLAQLHHLHSQLASYQSLLRLASSWSTLASDVSSLLTEANSPSIPLADLVANLNSASMRLTEAKDSLNVFGDPKEAQEKAKLLLDLTDGFEATVRPKLVQRIRALPHQQSTSSAPPTATPEDIEAIRMLANLLERVGRGAVFGECWRRTRAEALLESWKRSSSAPAGVAPSSQVQSLLFSVVSLLSSERAYAPILFPENTLAAVTELVEGTLQCLSPSLGQFVETARASNEEGLLEVIKIVRVMREGGRDISRILTRLAVTSSAPTASFEAQSAATVTDGTVSPQAARQRKISDAPTSPTHDRRASLSRRRSSRLSSKRLSISGTGHDESIIEDGKAVAASPGDAASVSVLIAAERRFCEAYYTSLVSSWDSFGASERALLRALWQRESQTLVMYSRPTAGAEQTLSSVYEHLARSMAVLIDLSEDSLGRCLELTRGLAVKGLLSAVEDVVAAVVEEAGKDVEALCRGAWQKYTLASARFDGSEWNAFGEVARVLAGMRGLCRRAQALHASLVAGLKETSLAMAAKDASKAEGSAESQEAVIECLIKLRAATGPTPAAGEVALLMEKSTVTSDPGEREARKQIAAMPSNSEPSNTASLGPIASASTLAHQVLPSLPLLPRLTQSIAFLLTPFLHSLLLLPLSPLLSQLLTVYSDLPHWTSKTLPGQVSNEFQLDMPSFSLGPTELMQSVGEGLLGLVRELEGWMQADQDERENGIRWGVELMVERARPSDGNQASSAAQMEERSAQDAKAERRRSSMLPPPQPEVGPSLSPTKQRRQSSFLSASGGVGEASSPSEGLALSTSPSSVSPPLTRNSTSAAAALPEDAQASSGDAVADASAPPSLDPLRAYLSLLLTHLIEAHLLRSVLPRLPLPPSKSDMAPPGIPRMTQSGWRQLEADVDYLGNILSALDGNAAGGRALPGPGRARSGEQEDGTEQLDERLRGWKDTVGTRAGYKRTASSELAGDEIDDEVAYTSPWAGSEVLQTSSSTGPATVSSSSNGRGPTSNNLETASLRRMLFAQRNRKGGGADSPSSSSSRPGSRGGPESSSGYAKSVDLSAMNVGMGW</sequence>
<dbReference type="AlphaFoldDB" id="A0A316UWU9"/>
<keyword evidence="7" id="KW-0472">Membrane</keyword>
<keyword evidence="6" id="KW-0333">Golgi apparatus</keyword>
<evidence type="ECO:0000256" key="5">
    <source>
        <dbReference type="ARBA" id="ARBA00022927"/>
    </source>
</evidence>
<feature type="compositionally biased region" description="Polar residues" evidence="9">
    <location>
        <begin position="442"/>
        <end position="458"/>
    </location>
</feature>
<reference evidence="10 11" key="1">
    <citation type="journal article" date="2018" name="Mol. Biol. Evol.">
        <title>Broad Genomic Sampling Reveals a Smut Pathogenic Ancestry of the Fungal Clade Ustilaginomycotina.</title>
        <authorList>
            <person name="Kijpornyongpan T."/>
            <person name="Mondo S.J."/>
            <person name="Barry K."/>
            <person name="Sandor L."/>
            <person name="Lee J."/>
            <person name="Lipzen A."/>
            <person name="Pangilinan J."/>
            <person name="LaButti K."/>
            <person name="Hainaut M."/>
            <person name="Henrissat B."/>
            <person name="Grigoriev I.V."/>
            <person name="Spatafora J.W."/>
            <person name="Aime M.C."/>
        </authorList>
    </citation>
    <scope>NUCLEOTIDE SEQUENCE [LARGE SCALE GENOMIC DNA]</scope>
    <source>
        <strain evidence="10 11">MCA 5214</strain>
    </source>
</reference>
<evidence type="ECO:0000256" key="8">
    <source>
        <dbReference type="ARBA" id="ARBA00031345"/>
    </source>
</evidence>
<feature type="compositionally biased region" description="Polar residues" evidence="9">
    <location>
        <begin position="1170"/>
        <end position="1181"/>
    </location>
</feature>